<gene>
    <name evidence="1" type="ORF">B0I26_12110</name>
</gene>
<reference evidence="1 2" key="1">
    <citation type="submission" date="2018-06" db="EMBL/GenBank/DDBJ databases">
        <title>Genomic Encyclopedia of Type Strains, Phase III (KMG-III): the genomes of soil and plant-associated and newly described type strains.</title>
        <authorList>
            <person name="Whitman W."/>
        </authorList>
    </citation>
    <scope>NUCLEOTIDE SEQUENCE [LARGE SCALE GENOMIC DNA]</scope>
    <source>
        <strain evidence="1 2">CGMCC 1.8979</strain>
    </source>
</reference>
<accession>A0A327Y2W2</accession>
<dbReference type="AlphaFoldDB" id="A0A327Y2W2"/>
<comment type="caution">
    <text evidence="1">The sequence shown here is derived from an EMBL/GenBank/DDBJ whole genome shotgun (WGS) entry which is preliminary data.</text>
</comment>
<sequence>MSNKDKQHGLRETSFIKFRHDDYMIIIARHSRFAWIQHTDSKYMYFMYITRLQKRLIGDNTSEVAEFNILCFFGMYNSFSHLIQNVQPILSEYILDSKKIVEIVMLCEELYDNDEDHVDGEGMR</sequence>
<name>A0A327Y2W2_9BACL</name>
<proteinExistence type="predicted"/>
<evidence type="ECO:0000313" key="1">
    <source>
        <dbReference type="EMBL" id="RAK15440.1"/>
    </source>
</evidence>
<protein>
    <submittedName>
        <fullName evidence="1">Uncharacterized protein</fullName>
    </submittedName>
</protein>
<dbReference type="EMBL" id="QLMH01000021">
    <property type="protein sequence ID" value="RAK15440.1"/>
    <property type="molecule type" value="Genomic_DNA"/>
</dbReference>
<keyword evidence="2" id="KW-1185">Reference proteome</keyword>
<dbReference type="OrthoDB" id="2875655at2"/>
<organism evidence="1 2">
    <name type="scientific">Paranoxybacillus vitaminiphilus</name>
    <dbReference type="NCBI Taxonomy" id="581036"/>
    <lineage>
        <taxon>Bacteria</taxon>
        <taxon>Bacillati</taxon>
        <taxon>Bacillota</taxon>
        <taxon>Bacilli</taxon>
        <taxon>Bacillales</taxon>
        <taxon>Anoxybacillaceae</taxon>
        <taxon>Paranoxybacillus</taxon>
    </lineage>
</organism>
<dbReference type="Proteomes" id="UP000248555">
    <property type="component" value="Unassembled WGS sequence"/>
</dbReference>
<evidence type="ECO:0000313" key="2">
    <source>
        <dbReference type="Proteomes" id="UP000248555"/>
    </source>
</evidence>